<dbReference type="EMBL" id="CP001631">
    <property type="protein sequence ID" value="ACU54086.1"/>
    <property type="molecule type" value="Genomic_DNA"/>
</dbReference>
<dbReference type="NCBIfam" id="TIGR01683">
    <property type="entry name" value="thiS"/>
    <property type="match status" value="1"/>
</dbReference>
<keyword evidence="2" id="KW-1185">Reference proteome</keyword>
<dbReference type="Gene3D" id="3.10.20.30">
    <property type="match status" value="1"/>
</dbReference>
<evidence type="ECO:0000313" key="2">
    <source>
        <dbReference type="Proteomes" id="UP000000771"/>
    </source>
</evidence>
<dbReference type="InterPro" id="IPR010035">
    <property type="entry name" value="Thi_S"/>
</dbReference>
<dbReference type="RefSeq" id="WP_015798572.1">
    <property type="nucleotide sequence ID" value="NC_013124.1"/>
</dbReference>
<protein>
    <submittedName>
        <fullName evidence="1">Thiamine biosynthesis protein ThiS</fullName>
    </submittedName>
</protein>
<proteinExistence type="predicted"/>
<reference evidence="1 2" key="1">
    <citation type="journal article" date="2009" name="Stand. Genomic Sci.">
        <title>Complete genome sequence of Acidimicrobium ferrooxidans type strain (ICP).</title>
        <authorList>
            <person name="Clum A."/>
            <person name="Nolan M."/>
            <person name="Lang E."/>
            <person name="Glavina Del Rio T."/>
            <person name="Tice H."/>
            <person name="Copeland A."/>
            <person name="Cheng J.F."/>
            <person name="Lucas S."/>
            <person name="Chen F."/>
            <person name="Bruce D."/>
            <person name="Goodwin L."/>
            <person name="Pitluck S."/>
            <person name="Ivanova N."/>
            <person name="Mavrommatis K."/>
            <person name="Mikhailova N."/>
            <person name="Pati A."/>
            <person name="Chen A."/>
            <person name="Palaniappan K."/>
            <person name="Goker M."/>
            <person name="Spring S."/>
            <person name="Land M."/>
            <person name="Hauser L."/>
            <person name="Chang Y.J."/>
            <person name="Jeffries C.C."/>
            <person name="Chain P."/>
            <person name="Bristow J."/>
            <person name="Eisen J.A."/>
            <person name="Markowitz V."/>
            <person name="Hugenholtz P."/>
            <person name="Kyrpides N.C."/>
            <person name="Klenk H.P."/>
            <person name="Lapidus A."/>
        </authorList>
    </citation>
    <scope>NUCLEOTIDE SEQUENCE [LARGE SCALE GENOMIC DNA]</scope>
    <source>
        <strain evidence="2">DSM 10331 / JCM 15462 / NBRC 103882 / ICP</strain>
    </source>
</reference>
<dbReference type="eggNOG" id="COG2104">
    <property type="taxonomic scope" value="Bacteria"/>
</dbReference>
<dbReference type="AlphaFoldDB" id="C7LZC8"/>
<sequence>MTTLVINGSTRTVEATTLAELARELELPSRGVAIARNEEIAPRSTWDAVALRDGDRIELVTAVQGGAS</sequence>
<dbReference type="HOGENOM" id="CLU_174611_2_2_11"/>
<dbReference type="SUPFAM" id="SSF54285">
    <property type="entry name" value="MoaD/ThiS"/>
    <property type="match status" value="1"/>
</dbReference>
<dbReference type="InterPro" id="IPR012675">
    <property type="entry name" value="Beta-grasp_dom_sf"/>
</dbReference>
<dbReference type="InterPro" id="IPR016155">
    <property type="entry name" value="Mopterin_synth/thiamin_S_b"/>
</dbReference>
<name>C7LZC8_ACIFD</name>
<dbReference type="STRING" id="525909.Afer_1153"/>
<organism evidence="1 2">
    <name type="scientific">Acidimicrobium ferrooxidans (strain DSM 10331 / JCM 15462 / NBRC 103882 / ICP)</name>
    <dbReference type="NCBI Taxonomy" id="525909"/>
    <lineage>
        <taxon>Bacteria</taxon>
        <taxon>Bacillati</taxon>
        <taxon>Actinomycetota</taxon>
        <taxon>Acidimicrobiia</taxon>
        <taxon>Acidimicrobiales</taxon>
        <taxon>Acidimicrobiaceae</taxon>
        <taxon>Acidimicrobium</taxon>
    </lineage>
</organism>
<evidence type="ECO:0000313" key="1">
    <source>
        <dbReference type="EMBL" id="ACU54086.1"/>
    </source>
</evidence>
<dbReference type="PANTHER" id="PTHR34472:SF1">
    <property type="entry name" value="SULFUR CARRIER PROTEIN THIS"/>
    <property type="match status" value="1"/>
</dbReference>
<dbReference type="OrthoDB" id="163636at2"/>
<dbReference type="KEGG" id="afo:Afer_1153"/>
<dbReference type="PANTHER" id="PTHR34472">
    <property type="entry name" value="SULFUR CARRIER PROTEIN THIS"/>
    <property type="match status" value="1"/>
</dbReference>
<dbReference type="Proteomes" id="UP000000771">
    <property type="component" value="Chromosome"/>
</dbReference>
<accession>C7LZC8</accession>
<dbReference type="InterPro" id="IPR003749">
    <property type="entry name" value="ThiS/MoaD-like"/>
</dbReference>
<dbReference type="Pfam" id="PF02597">
    <property type="entry name" value="ThiS"/>
    <property type="match status" value="1"/>
</dbReference>
<dbReference type="CDD" id="cd00565">
    <property type="entry name" value="Ubl_ThiS"/>
    <property type="match status" value="1"/>
</dbReference>
<gene>
    <name evidence="1" type="ordered locus">Afer_1153</name>
</gene>